<feature type="compositionally biased region" description="Polar residues" evidence="3">
    <location>
        <begin position="880"/>
        <end position="907"/>
    </location>
</feature>
<reference evidence="5" key="1">
    <citation type="submission" date="2020-11" db="EMBL/GenBank/DDBJ databases">
        <authorList>
            <person name="Tran Van P."/>
        </authorList>
    </citation>
    <scope>NUCLEOTIDE SEQUENCE</scope>
</reference>
<accession>A0A7R9BPT2</accession>
<feature type="domain" description="WW" evidence="4">
    <location>
        <begin position="758"/>
        <end position="785"/>
    </location>
</feature>
<feature type="compositionally biased region" description="Basic and acidic residues" evidence="3">
    <location>
        <begin position="845"/>
        <end position="859"/>
    </location>
</feature>
<feature type="region of interest" description="Disordered" evidence="3">
    <location>
        <begin position="1004"/>
        <end position="1042"/>
    </location>
</feature>
<comment type="similarity">
    <text evidence="1">Belongs to the actin family.</text>
</comment>
<evidence type="ECO:0000313" key="6">
    <source>
        <dbReference type="Proteomes" id="UP000678499"/>
    </source>
</evidence>
<sequence>MDCDLGIADRRRVNTMDTFRLLIFRRLALRRWVAYRHISAWNELLGRRRGGRTSPSPAKKTKRKMLCYRSCVQLKASASSSSWFPKNLWYWNGAFCLLKQEHTSMSEELPYRTFSLVDEVVCPDPIIGVQNGTSNVAVLDNGCWKARLDWATESNPRLIYRNLLARLRPDLIGNDVKSIDALSIRSSLRSPFERNVLTQFEIFENVLDYGRRHLNSDLRDVPCVVTEAPLNPDYCRIQVAEIFFEKFDVASLLTGIDGLFSVHHHDPTRGTYMNVVLGHTTCHILPVVCGQLRLEGVQRLNLGGYDATLYLQKLLQLKNPWRASTVTFTRCEEIIRNLCKFSEEGYMESLSQWHDEDGVEIFLPAAAAVPTEVDLEAKKAQELARKENQVKRLKEMHRTRLERKLESLQVEFEELNAEADGEDEDIDASLEKQRLALNSQITKTREKLASLNEFGAKSNEKSEEWLEEMRSRRQHLLDKKEKIRARNAEMGNRHSRAARDRLRMLSQLASEDKTAAGRKKEKRDTFGARDEDWEVYMVVGRENWDSEHDVDTELREIERLLAQYDEEHKALLSCGTTSFRNTLHLATECIRVPELLFQPAALVGSKQAGLSFGLETSFKAFDAETAQELADNIIVCGGFACIPGLKVRLENEIRAMRPFESTFNVEITRDPVLGSWKGAAEFARDPTNSEYFVTRSDYFEKGSRYFLEHKCSNRSNAANTNATVHSRIVCGQIKLIIPEVLRSGMSTKDGPLQRYGDWSMQISSTGKKYYYNYRTSTSQWEKPAEWAEYELKDRNRHQDRRDLPNHRSQHGNQHRPYHRSVHSNNSGHGNNIPAHPSHHPSSNRYPERSSHDLHGRRDSGSSSSRSHSSAAVRQERRPSYHSTSHSRFQSHYSSTSQHESKPSSGADWSQGHHYEQPISRSAPNEAVDALMAQLKSGVKVENVDQRILTPALATLRSLLHQRQQQTGQNNFPGSQAQLLDALSTPGSAVSAALTSMLGVPPPPVSVKRKWSEGSPPATDYGKTLRREDSRLSNGPVSSGITTCQSLPGVTLGLFDDESGLGDVSPPTPTESEPSQIFSQDKDHEVVSRLGTNGGISALKEGADGGRVAGGVANALPVAPQPHAPQQPPPSVDLSLFAKYVNQDLIGHVANPLADALEKQLNAIRAEMYHFGNVQMVKCASNLKRDRSLVRVAEIQSTRMCQRIMSLQDRQKAAESKDLRQQTLKDPDHS</sequence>
<feature type="coiled-coil region" evidence="2">
    <location>
        <begin position="376"/>
        <end position="425"/>
    </location>
</feature>
<feature type="compositionally biased region" description="Low complexity" evidence="3">
    <location>
        <begin position="822"/>
        <end position="831"/>
    </location>
</feature>
<proteinExistence type="inferred from homology"/>
<evidence type="ECO:0000313" key="5">
    <source>
        <dbReference type="EMBL" id="CAD7279257.1"/>
    </source>
</evidence>
<feature type="compositionally biased region" description="Low complexity" evidence="3">
    <location>
        <begin position="860"/>
        <end position="869"/>
    </location>
</feature>
<evidence type="ECO:0000256" key="1">
    <source>
        <dbReference type="RuleBase" id="RU000487"/>
    </source>
</evidence>
<dbReference type="PANTHER" id="PTHR11937">
    <property type="entry name" value="ACTIN"/>
    <property type="match status" value="1"/>
</dbReference>
<dbReference type="Gene3D" id="3.30.420.40">
    <property type="match status" value="2"/>
</dbReference>
<dbReference type="PROSITE" id="PS50020">
    <property type="entry name" value="WW_DOMAIN_2"/>
    <property type="match status" value="1"/>
</dbReference>
<feature type="compositionally biased region" description="Polar residues" evidence="3">
    <location>
        <begin position="1031"/>
        <end position="1042"/>
    </location>
</feature>
<evidence type="ECO:0000256" key="2">
    <source>
        <dbReference type="SAM" id="Coils"/>
    </source>
</evidence>
<keyword evidence="2" id="KW-0175">Coiled coil</keyword>
<dbReference type="EMBL" id="OA883599">
    <property type="protein sequence ID" value="CAD7279257.1"/>
    <property type="molecule type" value="Genomic_DNA"/>
</dbReference>
<dbReference type="AlphaFoldDB" id="A0A7R9BPT2"/>
<protein>
    <recommendedName>
        <fullName evidence="4">WW domain-containing protein</fullName>
    </recommendedName>
</protein>
<dbReference type="SUPFAM" id="SSF51045">
    <property type="entry name" value="WW domain"/>
    <property type="match status" value="1"/>
</dbReference>
<dbReference type="Gene3D" id="2.20.70.10">
    <property type="match status" value="1"/>
</dbReference>
<dbReference type="PROSITE" id="PS01159">
    <property type="entry name" value="WW_DOMAIN_1"/>
    <property type="match status" value="1"/>
</dbReference>
<dbReference type="InterPro" id="IPR043129">
    <property type="entry name" value="ATPase_NBD"/>
</dbReference>
<evidence type="ECO:0000259" key="4">
    <source>
        <dbReference type="PROSITE" id="PS50020"/>
    </source>
</evidence>
<organism evidence="5">
    <name type="scientific">Notodromas monacha</name>
    <dbReference type="NCBI Taxonomy" id="399045"/>
    <lineage>
        <taxon>Eukaryota</taxon>
        <taxon>Metazoa</taxon>
        <taxon>Ecdysozoa</taxon>
        <taxon>Arthropoda</taxon>
        <taxon>Crustacea</taxon>
        <taxon>Oligostraca</taxon>
        <taxon>Ostracoda</taxon>
        <taxon>Podocopa</taxon>
        <taxon>Podocopida</taxon>
        <taxon>Cypridocopina</taxon>
        <taxon>Cypridoidea</taxon>
        <taxon>Cyprididae</taxon>
        <taxon>Notodromas</taxon>
    </lineage>
</organism>
<dbReference type="SUPFAM" id="SSF53067">
    <property type="entry name" value="Actin-like ATPase domain"/>
    <property type="match status" value="2"/>
</dbReference>
<dbReference type="InterPro" id="IPR036020">
    <property type="entry name" value="WW_dom_sf"/>
</dbReference>
<evidence type="ECO:0000256" key="3">
    <source>
        <dbReference type="SAM" id="MobiDB-lite"/>
    </source>
</evidence>
<dbReference type="FunFam" id="3.30.420.40:FF:000058">
    <property type="entry name" value="Putative actin-related protein 5"/>
    <property type="match status" value="1"/>
</dbReference>
<feature type="compositionally biased region" description="Basic residues" evidence="3">
    <location>
        <begin position="807"/>
        <end position="821"/>
    </location>
</feature>
<feature type="region of interest" description="Disordered" evidence="3">
    <location>
        <begin position="796"/>
        <end position="920"/>
    </location>
</feature>
<dbReference type="Proteomes" id="UP000678499">
    <property type="component" value="Unassembled WGS sequence"/>
</dbReference>
<dbReference type="InterPro" id="IPR004000">
    <property type="entry name" value="Actin"/>
</dbReference>
<dbReference type="EMBL" id="CAJPEX010001562">
    <property type="protein sequence ID" value="CAG0919409.1"/>
    <property type="molecule type" value="Genomic_DNA"/>
</dbReference>
<dbReference type="SMART" id="SM00456">
    <property type="entry name" value="WW"/>
    <property type="match status" value="1"/>
</dbReference>
<dbReference type="Pfam" id="PF00022">
    <property type="entry name" value="Actin"/>
    <property type="match status" value="2"/>
</dbReference>
<gene>
    <name evidence="5" type="ORF">NMOB1V02_LOCUS6934</name>
</gene>
<dbReference type="SMART" id="SM00268">
    <property type="entry name" value="ACTIN"/>
    <property type="match status" value="1"/>
</dbReference>
<feature type="region of interest" description="Disordered" evidence="3">
    <location>
        <begin position="1057"/>
        <end position="1081"/>
    </location>
</feature>
<dbReference type="Pfam" id="PF00397">
    <property type="entry name" value="WW"/>
    <property type="match status" value="1"/>
</dbReference>
<name>A0A7R9BPT2_9CRUS</name>
<dbReference type="CDD" id="cd00201">
    <property type="entry name" value="WW"/>
    <property type="match status" value="1"/>
</dbReference>
<dbReference type="InterPro" id="IPR001202">
    <property type="entry name" value="WW_dom"/>
</dbReference>
<keyword evidence="6" id="KW-1185">Reference proteome</keyword>
<dbReference type="OrthoDB" id="7340501at2759"/>